<dbReference type="PANTHER" id="PTHR34693:SF2">
    <property type="entry name" value="DUF3602 DOMAIN-CONTAINING PROTEIN"/>
    <property type="match status" value="1"/>
</dbReference>
<dbReference type="EMBL" id="AMGX01000004">
    <property type="protein sequence ID" value="EXJ73859.1"/>
    <property type="molecule type" value="Genomic_DNA"/>
</dbReference>
<reference evidence="2 3" key="1">
    <citation type="submission" date="2013-03" db="EMBL/GenBank/DDBJ databases">
        <title>The Genome Sequence of Cladophialophora psammophila CBS 110553.</title>
        <authorList>
            <consortium name="The Broad Institute Genomics Platform"/>
            <person name="Cuomo C."/>
            <person name="de Hoog S."/>
            <person name="Gorbushina A."/>
            <person name="Walker B."/>
            <person name="Young S.K."/>
            <person name="Zeng Q."/>
            <person name="Gargeya S."/>
            <person name="Fitzgerald M."/>
            <person name="Haas B."/>
            <person name="Abouelleil A."/>
            <person name="Allen A.W."/>
            <person name="Alvarado L."/>
            <person name="Arachchi H.M."/>
            <person name="Berlin A.M."/>
            <person name="Chapman S.B."/>
            <person name="Gainer-Dewar J."/>
            <person name="Goldberg J."/>
            <person name="Griggs A."/>
            <person name="Gujja S."/>
            <person name="Hansen M."/>
            <person name="Howarth C."/>
            <person name="Imamovic A."/>
            <person name="Ireland A."/>
            <person name="Larimer J."/>
            <person name="McCowan C."/>
            <person name="Murphy C."/>
            <person name="Pearson M."/>
            <person name="Poon T.W."/>
            <person name="Priest M."/>
            <person name="Roberts A."/>
            <person name="Saif S."/>
            <person name="Shea T."/>
            <person name="Sisk P."/>
            <person name="Sykes S."/>
            <person name="Wortman J."/>
            <person name="Nusbaum C."/>
            <person name="Birren B."/>
        </authorList>
    </citation>
    <scope>NUCLEOTIDE SEQUENCE [LARGE SCALE GENOMIC DNA]</scope>
    <source>
        <strain evidence="2 3">CBS 110553</strain>
    </source>
</reference>
<evidence type="ECO:0000313" key="2">
    <source>
        <dbReference type="EMBL" id="EXJ73859.1"/>
    </source>
</evidence>
<dbReference type="Pfam" id="PF12223">
    <property type="entry name" value="DUF3602"/>
    <property type="match status" value="1"/>
</dbReference>
<evidence type="ECO:0000256" key="1">
    <source>
        <dbReference type="SAM" id="MobiDB-lite"/>
    </source>
</evidence>
<evidence type="ECO:0000313" key="3">
    <source>
        <dbReference type="Proteomes" id="UP000019471"/>
    </source>
</evidence>
<feature type="region of interest" description="Disordered" evidence="1">
    <location>
        <begin position="1"/>
        <end position="87"/>
    </location>
</feature>
<dbReference type="PANTHER" id="PTHR34693">
    <property type="entry name" value="PROTEIN PAR32"/>
    <property type="match status" value="1"/>
</dbReference>
<organism evidence="2 3">
    <name type="scientific">Cladophialophora psammophila CBS 110553</name>
    <dbReference type="NCBI Taxonomy" id="1182543"/>
    <lineage>
        <taxon>Eukaryota</taxon>
        <taxon>Fungi</taxon>
        <taxon>Dikarya</taxon>
        <taxon>Ascomycota</taxon>
        <taxon>Pezizomycotina</taxon>
        <taxon>Eurotiomycetes</taxon>
        <taxon>Chaetothyriomycetidae</taxon>
        <taxon>Chaetothyriales</taxon>
        <taxon>Herpotrichiellaceae</taxon>
        <taxon>Cladophialophora</taxon>
    </lineage>
</organism>
<accession>W9XUD7</accession>
<name>W9XUD7_9EURO</name>
<dbReference type="OrthoDB" id="5424462at2759"/>
<dbReference type="InterPro" id="IPR022024">
    <property type="entry name" value="DUF3602"/>
</dbReference>
<dbReference type="eggNOG" id="ENOG502S8NN">
    <property type="taxonomic scope" value="Eukaryota"/>
</dbReference>
<dbReference type="AlphaFoldDB" id="W9XUD7"/>
<dbReference type="HOGENOM" id="CLU_101051_0_0_1"/>
<comment type="caution">
    <text evidence="2">The sequence shown here is derived from an EMBL/GenBank/DDBJ whole genome shotgun (WGS) entry which is preliminary data.</text>
</comment>
<dbReference type="RefSeq" id="XP_007742422.1">
    <property type="nucleotide sequence ID" value="XM_007744232.1"/>
</dbReference>
<feature type="region of interest" description="Disordered" evidence="1">
    <location>
        <begin position="144"/>
        <end position="199"/>
    </location>
</feature>
<gene>
    <name evidence="2" type="ORF">A1O5_03621</name>
</gene>
<dbReference type="GeneID" id="19188349"/>
<protein>
    <submittedName>
        <fullName evidence="2">Uncharacterized protein</fullName>
    </submittedName>
</protein>
<feature type="compositionally biased region" description="Low complexity" evidence="1">
    <location>
        <begin position="158"/>
        <end position="177"/>
    </location>
</feature>
<dbReference type="Proteomes" id="UP000019471">
    <property type="component" value="Unassembled WGS sequence"/>
</dbReference>
<keyword evidence="3" id="KW-1185">Reference proteome</keyword>
<sequence length="199" mass="20588">MSPSSSRSYSIVEPHPSVTTNTHYISTGRGGIGNAVRPSSSSASAWGGGSGTTGASRLGSLSSTTSSTASSRKTFTTGRGGAGNVFPSSERAIFSFDEELEQQLRWERDAAPVYHVGRGGAGNIGHVRNNKSNYGFNVGGATTTAGGSAMMRRRPSEDSAASATSASSSHGSESGADQFNRSVKKGWKKITGMGMHHHQ</sequence>
<proteinExistence type="predicted"/>
<dbReference type="InterPro" id="IPR053203">
    <property type="entry name" value="Cisplatin_resist-associated"/>
</dbReference>
<feature type="compositionally biased region" description="Low complexity" evidence="1">
    <location>
        <begin position="53"/>
        <end position="72"/>
    </location>
</feature>